<feature type="domain" description="ABC transporter" evidence="5">
    <location>
        <begin position="3"/>
        <end position="211"/>
    </location>
</feature>
<dbReference type="InterPro" id="IPR017871">
    <property type="entry name" value="ABC_transporter-like_CS"/>
</dbReference>
<evidence type="ECO:0000256" key="1">
    <source>
        <dbReference type="ARBA" id="ARBA00005417"/>
    </source>
</evidence>
<comment type="similarity">
    <text evidence="1">Belongs to the ABC transporter superfamily.</text>
</comment>
<dbReference type="InterPro" id="IPR003593">
    <property type="entry name" value="AAA+_ATPase"/>
</dbReference>
<organism evidence="6 7">
    <name type="scientific">Candidatus Mediterraneibacter caccavium</name>
    <dbReference type="NCBI Taxonomy" id="2838661"/>
    <lineage>
        <taxon>Bacteria</taxon>
        <taxon>Bacillati</taxon>
        <taxon>Bacillota</taxon>
        <taxon>Clostridia</taxon>
        <taxon>Lachnospirales</taxon>
        <taxon>Lachnospiraceae</taxon>
        <taxon>Mediterraneibacter</taxon>
    </lineage>
</organism>
<evidence type="ECO:0000313" key="6">
    <source>
        <dbReference type="EMBL" id="HIX48301.1"/>
    </source>
</evidence>
<protein>
    <submittedName>
        <fullName evidence="6">ABC transporter ATP-binding protein</fullName>
    </submittedName>
</protein>
<dbReference type="CDD" id="cd03230">
    <property type="entry name" value="ABC_DR_subfamily_A"/>
    <property type="match status" value="1"/>
</dbReference>
<dbReference type="PANTHER" id="PTHR43335:SF8">
    <property type="entry name" value="ABC TRANSPORTER, ATP-BINDING PROTEIN"/>
    <property type="match status" value="1"/>
</dbReference>
<evidence type="ECO:0000256" key="2">
    <source>
        <dbReference type="ARBA" id="ARBA00022448"/>
    </source>
</evidence>
<dbReference type="SUPFAM" id="SSF52540">
    <property type="entry name" value="P-loop containing nucleoside triphosphate hydrolases"/>
    <property type="match status" value="1"/>
</dbReference>
<dbReference type="AlphaFoldDB" id="A0A9D1VWS5"/>
<evidence type="ECO:0000256" key="3">
    <source>
        <dbReference type="ARBA" id="ARBA00022741"/>
    </source>
</evidence>
<sequence>MFLEIENISKQIGAEEVLKDITISMDRGRVYGLQGKNGCGKSMLMRVICGLVLPTSGKVVIDGEELGKEISFPKSIGILIEKPGFLNSYTGFQNLEVLASIKKTIGRAEIIDAIKRVGLEDVMDKKYKTYSLGMKQKLGIAAAIMEKPDIVILDEPANALDEKSEKRLWEIIKEEKERGALVIISCHTSELLEEAADEIYRMDLGEIKEHIAG</sequence>
<dbReference type="GO" id="GO:0005524">
    <property type="term" value="F:ATP binding"/>
    <property type="evidence" value="ECO:0007669"/>
    <property type="project" value="UniProtKB-KW"/>
</dbReference>
<dbReference type="PROSITE" id="PS00211">
    <property type="entry name" value="ABC_TRANSPORTER_1"/>
    <property type="match status" value="1"/>
</dbReference>
<reference evidence="6" key="2">
    <citation type="submission" date="2021-04" db="EMBL/GenBank/DDBJ databases">
        <authorList>
            <person name="Gilroy R."/>
        </authorList>
    </citation>
    <scope>NUCLEOTIDE SEQUENCE</scope>
    <source>
        <strain evidence="6">ChiSjej5B23-15282</strain>
    </source>
</reference>
<dbReference type="PANTHER" id="PTHR43335">
    <property type="entry name" value="ABC TRANSPORTER, ATP-BINDING PROTEIN"/>
    <property type="match status" value="1"/>
</dbReference>
<dbReference type="Pfam" id="PF00005">
    <property type="entry name" value="ABC_tran"/>
    <property type="match status" value="1"/>
</dbReference>
<proteinExistence type="inferred from homology"/>
<dbReference type="InterPro" id="IPR003439">
    <property type="entry name" value="ABC_transporter-like_ATP-bd"/>
</dbReference>
<evidence type="ECO:0000313" key="7">
    <source>
        <dbReference type="Proteomes" id="UP000824243"/>
    </source>
</evidence>
<dbReference type="SMART" id="SM00382">
    <property type="entry name" value="AAA"/>
    <property type="match status" value="1"/>
</dbReference>
<evidence type="ECO:0000259" key="5">
    <source>
        <dbReference type="PROSITE" id="PS50893"/>
    </source>
</evidence>
<keyword evidence="3" id="KW-0547">Nucleotide-binding</keyword>
<reference evidence="6" key="1">
    <citation type="journal article" date="2021" name="PeerJ">
        <title>Extensive microbial diversity within the chicken gut microbiome revealed by metagenomics and culture.</title>
        <authorList>
            <person name="Gilroy R."/>
            <person name="Ravi A."/>
            <person name="Getino M."/>
            <person name="Pursley I."/>
            <person name="Horton D.L."/>
            <person name="Alikhan N.F."/>
            <person name="Baker D."/>
            <person name="Gharbi K."/>
            <person name="Hall N."/>
            <person name="Watson M."/>
            <person name="Adriaenssens E.M."/>
            <person name="Foster-Nyarko E."/>
            <person name="Jarju S."/>
            <person name="Secka A."/>
            <person name="Antonio M."/>
            <person name="Oren A."/>
            <person name="Chaudhuri R.R."/>
            <person name="La Ragione R."/>
            <person name="Hildebrand F."/>
            <person name="Pallen M.J."/>
        </authorList>
    </citation>
    <scope>NUCLEOTIDE SEQUENCE</scope>
    <source>
        <strain evidence="6">ChiSjej5B23-15282</strain>
    </source>
</reference>
<comment type="caution">
    <text evidence="6">The sequence shown here is derived from an EMBL/GenBank/DDBJ whole genome shotgun (WGS) entry which is preliminary data.</text>
</comment>
<dbReference type="InterPro" id="IPR027417">
    <property type="entry name" value="P-loop_NTPase"/>
</dbReference>
<dbReference type="Gene3D" id="3.40.50.300">
    <property type="entry name" value="P-loop containing nucleotide triphosphate hydrolases"/>
    <property type="match status" value="1"/>
</dbReference>
<keyword evidence="4 6" id="KW-0067">ATP-binding</keyword>
<accession>A0A9D1VWS5</accession>
<name>A0A9D1VWS5_9FIRM</name>
<gene>
    <name evidence="6" type="ORF">H9981_04725</name>
</gene>
<keyword evidence="2" id="KW-0813">Transport</keyword>
<dbReference type="GO" id="GO:0016887">
    <property type="term" value="F:ATP hydrolysis activity"/>
    <property type="evidence" value="ECO:0007669"/>
    <property type="project" value="InterPro"/>
</dbReference>
<dbReference type="Proteomes" id="UP000824243">
    <property type="component" value="Unassembled WGS sequence"/>
</dbReference>
<dbReference type="EMBL" id="DXFA01000086">
    <property type="protein sequence ID" value="HIX48301.1"/>
    <property type="molecule type" value="Genomic_DNA"/>
</dbReference>
<evidence type="ECO:0000256" key="4">
    <source>
        <dbReference type="ARBA" id="ARBA00022840"/>
    </source>
</evidence>
<dbReference type="PROSITE" id="PS50893">
    <property type="entry name" value="ABC_TRANSPORTER_2"/>
    <property type="match status" value="1"/>
</dbReference>